<accession>A0A8H3QZX1</accession>
<feature type="domain" description="Protein kinase" evidence="1">
    <location>
        <begin position="1"/>
        <end position="88"/>
    </location>
</feature>
<keyword evidence="2" id="KW-0808">Transferase</keyword>
<dbReference type="Proteomes" id="UP000615446">
    <property type="component" value="Unassembled WGS sequence"/>
</dbReference>
<dbReference type="SUPFAM" id="SSF56112">
    <property type="entry name" value="Protein kinase-like (PK-like)"/>
    <property type="match status" value="1"/>
</dbReference>
<dbReference type="InterPro" id="IPR000719">
    <property type="entry name" value="Prot_kinase_dom"/>
</dbReference>
<evidence type="ECO:0000313" key="3">
    <source>
        <dbReference type="Proteomes" id="UP000615446"/>
    </source>
</evidence>
<keyword evidence="2" id="KW-0418">Kinase</keyword>
<dbReference type="Gene3D" id="1.10.510.10">
    <property type="entry name" value="Transferase(Phosphotransferase) domain 1"/>
    <property type="match status" value="1"/>
</dbReference>
<dbReference type="OrthoDB" id="4062651at2759"/>
<dbReference type="GO" id="GO:0004672">
    <property type="term" value="F:protein kinase activity"/>
    <property type="evidence" value="ECO:0007669"/>
    <property type="project" value="InterPro"/>
</dbReference>
<reference evidence="2" key="1">
    <citation type="submission" date="2019-10" db="EMBL/GenBank/DDBJ databases">
        <title>Conservation and host-specific expression of non-tandemly repeated heterogenous ribosome RNA gene in arbuscular mycorrhizal fungi.</title>
        <authorList>
            <person name="Maeda T."/>
            <person name="Kobayashi Y."/>
            <person name="Nakagawa T."/>
            <person name="Ezawa T."/>
            <person name="Yamaguchi K."/>
            <person name="Bino T."/>
            <person name="Nishimoto Y."/>
            <person name="Shigenobu S."/>
            <person name="Kawaguchi M."/>
        </authorList>
    </citation>
    <scope>NUCLEOTIDE SEQUENCE</scope>
    <source>
        <strain evidence="2">HR1</strain>
    </source>
</reference>
<organism evidence="2 3">
    <name type="scientific">Rhizophagus clarus</name>
    <dbReference type="NCBI Taxonomy" id="94130"/>
    <lineage>
        <taxon>Eukaryota</taxon>
        <taxon>Fungi</taxon>
        <taxon>Fungi incertae sedis</taxon>
        <taxon>Mucoromycota</taxon>
        <taxon>Glomeromycotina</taxon>
        <taxon>Glomeromycetes</taxon>
        <taxon>Glomerales</taxon>
        <taxon>Glomeraceae</taxon>
        <taxon>Rhizophagus</taxon>
    </lineage>
</organism>
<dbReference type="PROSITE" id="PS50011">
    <property type="entry name" value="PROTEIN_KINASE_DOM"/>
    <property type="match status" value="1"/>
</dbReference>
<dbReference type="GO" id="GO:0005524">
    <property type="term" value="F:ATP binding"/>
    <property type="evidence" value="ECO:0007669"/>
    <property type="project" value="InterPro"/>
</dbReference>
<protein>
    <submittedName>
        <fullName evidence="2">Kinase-like domain-containing protein</fullName>
    </submittedName>
</protein>
<name>A0A8H3QZX1_9GLOM</name>
<comment type="caution">
    <text evidence="2">The sequence shown here is derived from an EMBL/GenBank/DDBJ whole genome shotgun (WGS) entry which is preliminary data.</text>
</comment>
<evidence type="ECO:0000313" key="2">
    <source>
        <dbReference type="EMBL" id="GES95344.1"/>
    </source>
</evidence>
<dbReference type="EMBL" id="BLAL01000242">
    <property type="protein sequence ID" value="GES95344.1"/>
    <property type="molecule type" value="Genomic_DNA"/>
</dbReference>
<evidence type="ECO:0000259" key="1">
    <source>
        <dbReference type="PROSITE" id="PS50011"/>
    </source>
</evidence>
<proteinExistence type="predicted"/>
<gene>
    <name evidence="2" type="ORF">RCL2_002201900</name>
</gene>
<sequence>MVHRDFHIGNILFTKKEEIYTNNTDNYSACISDMGLCRKIDDIDETTTGKQPFSDCAHDVVLALEICSGTRPEIEDQIAPKCYIDLMK</sequence>
<dbReference type="AlphaFoldDB" id="A0A8H3QZX1"/>
<dbReference type="InterPro" id="IPR011009">
    <property type="entry name" value="Kinase-like_dom_sf"/>
</dbReference>